<dbReference type="InterPro" id="IPR010999">
    <property type="entry name" value="Retrovr_matrix"/>
</dbReference>
<organism evidence="2 3">
    <name type="scientific">Equus asinus</name>
    <name type="common">Donkey</name>
    <name type="synonym">Equus africanus asinus</name>
    <dbReference type="NCBI Taxonomy" id="9793"/>
    <lineage>
        <taxon>Eukaryota</taxon>
        <taxon>Metazoa</taxon>
        <taxon>Chordata</taxon>
        <taxon>Craniata</taxon>
        <taxon>Vertebrata</taxon>
        <taxon>Euteleostomi</taxon>
        <taxon>Mammalia</taxon>
        <taxon>Eutheria</taxon>
        <taxon>Laurasiatheria</taxon>
        <taxon>Perissodactyla</taxon>
        <taxon>Equidae</taxon>
        <taxon>Equus</taxon>
    </lineage>
</organism>
<dbReference type="Ensembl" id="ENSEAST00005065154.1">
    <property type="protein sequence ID" value="ENSEASP00005044643.1"/>
    <property type="gene ID" value="ENSEASG00005035755.1"/>
</dbReference>
<evidence type="ECO:0000313" key="2">
    <source>
        <dbReference type="Ensembl" id="ENSEASP00005044643.1"/>
    </source>
</evidence>
<dbReference type="Gene3D" id="1.10.150.180">
    <property type="entry name" value="Gamma-retroviral matrix domain"/>
    <property type="match status" value="1"/>
</dbReference>
<reference evidence="2" key="3">
    <citation type="submission" date="2025-09" db="UniProtKB">
        <authorList>
            <consortium name="Ensembl"/>
        </authorList>
    </citation>
    <scope>IDENTIFICATION</scope>
</reference>
<reference evidence="2" key="2">
    <citation type="submission" date="2025-08" db="UniProtKB">
        <authorList>
            <consortium name="Ensembl"/>
        </authorList>
    </citation>
    <scope>IDENTIFICATION</scope>
</reference>
<proteinExistence type="predicted"/>
<evidence type="ECO:0000256" key="1">
    <source>
        <dbReference type="SAM" id="MobiDB-lite"/>
    </source>
</evidence>
<sequence>DPLGLIGCSRVVFCACPNRGSGGLEEDSGRPDRRGPVLRWWDFIPGRIQVCSLGRTPRSARDSWRDRCSSCQSPFCFGSLPSCLIPGRLFRPLVTREAILRKRKVHLFEVATTPRPNFGKSPGCAQPRSLVLAHLGRSAQPIFICWAPPSVGHGLSWDWKHFGFGFGFWLPFVAVGFWESALVWYLFLSVCLSFQSVNMGGTISVPPKSPLGKILADWSTYSYKPMRKNQMVFYCNTAWPMCVLESEERWPLNGTLNYYTILQLEWFCERSGKWDEIPYVQAFMRLHNQEGERPGTKLMVQRKAKPPVVKDIRTPEEKLDEDITALSVLNPFNPNFNVTQPPMVGASRSPPQPQAAGSGREPPQQLPPLCLPVSDEEVVVEAKSP</sequence>
<dbReference type="AlphaFoldDB" id="A0A9L0IX03"/>
<dbReference type="InterPro" id="IPR050462">
    <property type="entry name" value="Retroviral_Gag-Pol_poly"/>
</dbReference>
<name>A0A9L0IX03_EQUAS</name>
<accession>A0A9L0IX03</accession>
<evidence type="ECO:0000313" key="3">
    <source>
        <dbReference type="Proteomes" id="UP000694387"/>
    </source>
</evidence>
<reference evidence="2 3" key="1">
    <citation type="journal article" date="2020" name="Nat. Commun.">
        <title>Donkey genomes provide new insights into domestication and selection for coat color.</title>
        <authorList>
            <person name="Wang"/>
            <person name="C."/>
            <person name="Li"/>
            <person name="H."/>
            <person name="Guo"/>
            <person name="Y."/>
            <person name="Huang"/>
            <person name="J."/>
            <person name="Sun"/>
            <person name="Y."/>
            <person name="Min"/>
            <person name="J."/>
            <person name="Wang"/>
            <person name="J."/>
            <person name="Fang"/>
            <person name="X."/>
            <person name="Zhao"/>
            <person name="Z."/>
            <person name="Wang"/>
            <person name="S."/>
            <person name="Zhang"/>
            <person name="Y."/>
            <person name="Liu"/>
            <person name="Q."/>
            <person name="Jiang"/>
            <person name="Q."/>
            <person name="Wang"/>
            <person name="X."/>
            <person name="Guo"/>
            <person name="Y."/>
            <person name="Yang"/>
            <person name="C."/>
            <person name="Wang"/>
            <person name="Y."/>
            <person name="Tian"/>
            <person name="F."/>
            <person name="Zhuang"/>
            <person name="G."/>
            <person name="Fan"/>
            <person name="Y."/>
            <person name="Gao"/>
            <person name="Q."/>
            <person name="Li"/>
            <person name="Y."/>
            <person name="Ju"/>
            <person name="Z."/>
            <person name="Li"/>
            <person name="J."/>
            <person name="Li"/>
            <person name="R."/>
            <person name="Hou"/>
            <person name="M."/>
            <person name="Yang"/>
            <person name="G."/>
            <person name="Liu"/>
            <person name="G."/>
            <person name="Liu"/>
            <person name="W."/>
            <person name="Guo"/>
            <person name="J."/>
            <person name="Pan"/>
            <person name="S."/>
            <person name="Fan"/>
            <person name="G."/>
            <person name="Zhang"/>
            <person name="W."/>
            <person name="Zhang"/>
            <person name="R."/>
            <person name="Yu"/>
            <person name="J."/>
            <person name="Zhang"/>
            <person name="X."/>
            <person name="Yin"/>
            <person name="Q."/>
            <person name="Ji"/>
            <person name="C."/>
            <person name="Jin"/>
            <person name="Y."/>
            <person name="Yue"/>
            <person name="G."/>
            <person name="Liu"/>
            <person name="M."/>
            <person name="Xu"/>
            <person name="J."/>
            <person name="Liu"/>
            <person name="S."/>
            <person name="Jordana"/>
            <person name="J."/>
            <person name="Noce"/>
            <person name="A."/>
            <person name="Amills"/>
            <person name="M."/>
            <person name="Wu"/>
            <person name="D.D."/>
            <person name="Li"/>
            <person name="S."/>
            <person name="Zhou"/>
            <person name="X. and Zhong"/>
            <person name="J."/>
        </authorList>
    </citation>
    <scope>NUCLEOTIDE SEQUENCE [LARGE SCALE GENOMIC DNA]</scope>
</reference>
<dbReference type="PANTHER" id="PTHR33166">
    <property type="entry name" value="GAG_P30 DOMAIN-CONTAINING PROTEIN"/>
    <property type="match status" value="1"/>
</dbReference>
<dbReference type="SUPFAM" id="SSF47836">
    <property type="entry name" value="Retroviral matrix proteins"/>
    <property type="match status" value="1"/>
</dbReference>
<protein>
    <submittedName>
        <fullName evidence="2">Uncharacterized protein</fullName>
    </submittedName>
</protein>
<dbReference type="InterPro" id="IPR036946">
    <property type="entry name" value="G_retro_matrix_sf"/>
</dbReference>
<dbReference type="Proteomes" id="UP000694387">
    <property type="component" value="Chromosome 2"/>
</dbReference>
<keyword evidence="3" id="KW-1185">Reference proteome</keyword>
<dbReference type="GeneTree" id="ENSGT01140000285219"/>
<feature type="region of interest" description="Disordered" evidence="1">
    <location>
        <begin position="337"/>
        <end position="385"/>
    </location>
</feature>